<evidence type="ECO:0000256" key="8">
    <source>
        <dbReference type="SAM" id="MobiDB-lite"/>
    </source>
</evidence>
<dbReference type="PANTHER" id="PTHR22950:SF646">
    <property type="entry name" value="SODIUM-COUPLED NEUTRAL AMINO ACID TRANSPORTER 10-RELATED"/>
    <property type="match status" value="1"/>
</dbReference>
<feature type="region of interest" description="Disordered" evidence="8">
    <location>
        <begin position="469"/>
        <end position="571"/>
    </location>
</feature>
<keyword evidence="4 9" id="KW-0812">Transmembrane</keyword>
<protein>
    <submittedName>
        <fullName evidence="11">(spotted green pufferfish) hypothetical protein</fullName>
    </submittedName>
</protein>
<dbReference type="OrthoDB" id="513400at2759"/>
<feature type="transmembrane region" description="Helical" evidence="9">
    <location>
        <begin position="331"/>
        <end position="349"/>
    </location>
</feature>
<keyword evidence="6 9" id="KW-1133">Transmembrane helix</keyword>
<comment type="similarity">
    <text evidence="2">Belongs to the amino acid/polyamine transporter 2 family.</text>
</comment>
<feature type="compositionally biased region" description="Basic and acidic residues" evidence="8">
    <location>
        <begin position="533"/>
        <end position="564"/>
    </location>
</feature>
<keyword evidence="7 9" id="KW-0472">Membrane</keyword>
<gene>
    <name evidence="11" type="ORF">GSTENG00024137001</name>
</gene>
<dbReference type="GO" id="GO:0016020">
    <property type="term" value="C:membrane"/>
    <property type="evidence" value="ECO:0007669"/>
    <property type="project" value="UniProtKB-SubCell"/>
</dbReference>
<evidence type="ECO:0000256" key="9">
    <source>
        <dbReference type="SAM" id="Phobius"/>
    </source>
</evidence>
<feature type="non-terminal residue" evidence="11">
    <location>
        <position position="1"/>
    </location>
</feature>
<name>Q4S4K6_TETNG</name>
<keyword evidence="5" id="KW-0029">Amino-acid transport</keyword>
<evidence type="ECO:0000256" key="5">
    <source>
        <dbReference type="ARBA" id="ARBA00022970"/>
    </source>
</evidence>
<evidence type="ECO:0000313" key="11">
    <source>
        <dbReference type="EMBL" id="CAG04426.1"/>
    </source>
</evidence>
<feature type="transmembrane region" description="Helical" evidence="9">
    <location>
        <begin position="121"/>
        <end position="139"/>
    </location>
</feature>
<dbReference type="EMBL" id="CAAE01014738">
    <property type="protein sequence ID" value="CAG04426.1"/>
    <property type="molecule type" value="Genomic_DNA"/>
</dbReference>
<feature type="domain" description="Amino acid transporter transmembrane" evidence="10">
    <location>
        <begin position="240"/>
        <end position="400"/>
    </location>
</feature>
<accession>Q4S4K6</accession>
<dbReference type="KEGG" id="tng:GSTEN00024137G001"/>
<feature type="transmembrane region" description="Helical" evidence="9">
    <location>
        <begin position="292"/>
        <end position="311"/>
    </location>
</feature>
<evidence type="ECO:0000256" key="2">
    <source>
        <dbReference type="ARBA" id="ARBA00008066"/>
    </source>
</evidence>
<evidence type="ECO:0000256" key="7">
    <source>
        <dbReference type="ARBA" id="ARBA00023136"/>
    </source>
</evidence>
<feature type="transmembrane region" description="Helical" evidence="9">
    <location>
        <begin position="81"/>
        <end position="101"/>
    </location>
</feature>
<reference evidence="11" key="2">
    <citation type="submission" date="2004-02" db="EMBL/GenBank/DDBJ databases">
        <authorList>
            <consortium name="Genoscope"/>
            <consortium name="Whitehead Institute Centre for Genome Research"/>
        </authorList>
    </citation>
    <scope>NUCLEOTIDE SEQUENCE</scope>
</reference>
<dbReference type="PANTHER" id="PTHR22950">
    <property type="entry name" value="AMINO ACID TRANSPORTER"/>
    <property type="match status" value="1"/>
</dbReference>
<evidence type="ECO:0000256" key="1">
    <source>
        <dbReference type="ARBA" id="ARBA00004141"/>
    </source>
</evidence>
<evidence type="ECO:0000256" key="3">
    <source>
        <dbReference type="ARBA" id="ARBA00022448"/>
    </source>
</evidence>
<dbReference type="InterPro" id="IPR013057">
    <property type="entry name" value="AA_transpt_TM"/>
</dbReference>
<dbReference type="GO" id="GO:0015179">
    <property type="term" value="F:L-amino acid transmembrane transporter activity"/>
    <property type="evidence" value="ECO:0007669"/>
    <property type="project" value="TreeGrafter"/>
</dbReference>
<evidence type="ECO:0000259" key="10">
    <source>
        <dbReference type="Pfam" id="PF01490"/>
    </source>
</evidence>
<feature type="transmembrane region" description="Helical" evidence="9">
    <location>
        <begin position="151"/>
        <end position="170"/>
    </location>
</feature>
<organism evidence="11">
    <name type="scientific">Tetraodon nigroviridis</name>
    <name type="common">Spotted green pufferfish</name>
    <name type="synonym">Chelonodon nigroviridis</name>
    <dbReference type="NCBI Taxonomy" id="99883"/>
    <lineage>
        <taxon>Eukaryota</taxon>
        <taxon>Metazoa</taxon>
        <taxon>Chordata</taxon>
        <taxon>Craniata</taxon>
        <taxon>Vertebrata</taxon>
        <taxon>Euteleostomi</taxon>
        <taxon>Actinopterygii</taxon>
        <taxon>Neopterygii</taxon>
        <taxon>Teleostei</taxon>
        <taxon>Neoteleostei</taxon>
        <taxon>Acanthomorphata</taxon>
        <taxon>Eupercaria</taxon>
        <taxon>Tetraodontiformes</taxon>
        <taxon>Tetradontoidea</taxon>
        <taxon>Tetraodontidae</taxon>
        <taxon>Tetraodon</taxon>
    </lineage>
</organism>
<comment type="subcellular location">
    <subcellularLocation>
        <location evidence="1">Membrane</location>
        <topology evidence="1">Multi-pass membrane protein</topology>
    </subcellularLocation>
</comment>
<sequence>MTASNWGLIMNVVNSIVGVSVLTMPFCFKQCGIVLGVLLLFSCSWMTHKSCMFLVHTASSTKRRTYAGLAFHAYGKPGKTLVEMSMIGLMLGTCIAFYVVIADLGSNFFAQMLGLEVWNHFRVLLLIAVSLFIVLPLSLQRNMMSSLQSFSAMALMFYALFMFTIVLSSLRYGIISGSWVERVHLWRLEGVIQCVPIIATTFCCHPLVFILVHSITALPPLPPSSQMVLSSFNHGLLSGWWLGQVNMVHLEGVFRCLPICGMAFGCQSQVLPTYDSLDEPSVKRMSTIFSSALNVVTIFYITVGFFGYVSFTENIAGNVLMNFPSNLVTEMIRVGFMMSVAVGFPMMILPCRQAINTMLFEQQQKDGTFAAGGYMPPLRFKAITLCIVFGTMLGGILIPNEKTAGWGSQRQKLIYYVLKILDLNNISTELHRLLNHCIIFRLREEGANQTQSDTLLPQLLLEGAEERALSGQDNLVNKKPVEVEKPDLPAAQELQPGGRAEPPQIKGPVEVPERKKEEAQLDRPHAGVAVPEGEAHRHEPPIPHDEVKVDMRKDNAELEEDRKQPNPPAAG</sequence>
<feature type="transmembrane region" description="Helical" evidence="9">
    <location>
        <begin position="190"/>
        <end position="212"/>
    </location>
</feature>
<feature type="transmembrane region" description="Helical" evidence="9">
    <location>
        <begin position="382"/>
        <end position="399"/>
    </location>
</feature>
<keyword evidence="3" id="KW-0813">Transport</keyword>
<feature type="transmembrane region" description="Helical" evidence="9">
    <location>
        <begin position="12"/>
        <end position="41"/>
    </location>
</feature>
<dbReference type="Pfam" id="PF01490">
    <property type="entry name" value="Aa_trans"/>
    <property type="match status" value="2"/>
</dbReference>
<feature type="compositionally biased region" description="Basic and acidic residues" evidence="8">
    <location>
        <begin position="511"/>
        <end position="525"/>
    </location>
</feature>
<proteinExistence type="inferred from homology"/>
<feature type="domain" description="Amino acid transporter transmembrane" evidence="10">
    <location>
        <begin position="2"/>
        <end position="217"/>
    </location>
</feature>
<evidence type="ECO:0000256" key="6">
    <source>
        <dbReference type="ARBA" id="ARBA00022989"/>
    </source>
</evidence>
<reference evidence="11" key="1">
    <citation type="journal article" date="2004" name="Nature">
        <title>Genome duplication in the teleost fish Tetraodon nigroviridis reveals the early vertebrate proto-karyotype.</title>
        <authorList>
            <person name="Jaillon O."/>
            <person name="Aury J.-M."/>
            <person name="Brunet F."/>
            <person name="Petit J.-L."/>
            <person name="Stange-Thomann N."/>
            <person name="Mauceli E."/>
            <person name="Bouneau L."/>
            <person name="Fischer C."/>
            <person name="Ozouf-Costaz C."/>
            <person name="Bernot A."/>
            <person name="Nicaud S."/>
            <person name="Jaffe D."/>
            <person name="Fisher S."/>
            <person name="Lutfalla G."/>
            <person name="Dossat C."/>
            <person name="Segurens B."/>
            <person name="Dasilva C."/>
            <person name="Salanoubat M."/>
            <person name="Levy M."/>
            <person name="Boudet N."/>
            <person name="Castellano S."/>
            <person name="Anthouard V."/>
            <person name="Jubin C."/>
            <person name="Castelli V."/>
            <person name="Katinka M."/>
            <person name="Vacherie B."/>
            <person name="Biemont C."/>
            <person name="Skalli Z."/>
            <person name="Cattolico L."/>
            <person name="Poulain J."/>
            <person name="De Berardinis V."/>
            <person name="Cruaud C."/>
            <person name="Duprat S."/>
            <person name="Brottier P."/>
            <person name="Coutanceau J.-P."/>
            <person name="Gouzy J."/>
            <person name="Parra G."/>
            <person name="Lardier G."/>
            <person name="Chapple C."/>
            <person name="McKernan K.J."/>
            <person name="McEwan P."/>
            <person name="Bosak S."/>
            <person name="Kellis M."/>
            <person name="Volff J.-N."/>
            <person name="Guigo R."/>
            <person name="Zody M.C."/>
            <person name="Mesirov J."/>
            <person name="Lindblad-Toh K."/>
            <person name="Birren B."/>
            <person name="Nusbaum C."/>
            <person name="Kahn D."/>
            <person name="Robinson-Rechavi M."/>
            <person name="Laudet V."/>
            <person name="Schachter V."/>
            <person name="Quetier F."/>
            <person name="Saurin W."/>
            <person name="Scarpelli C."/>
            <person name="Wincker P."/>
            <person name="Lander E.S."/>
            <person name="Weissenbach J."/>
            <person name="Roest Crollius H."/>
        </authorList>
    </citation>
    <scope>NUCLEOTIDE SEQUENCE [LARGE SCALE GENOMIC DNA]</scope>
</reference>
<evidence type="ECO:0000256" key="4">
    <source>
        <dbReference type="ARBA" id="ARBA00022692"/>
    </source>
</evidence>
<comment type="caution">
    <text evidence="11">The sequence shown here is derived from an EMBL/GenBank/DDBJ whole genome shotgun (WGS) entry which is preliminary data.</text>
</comment>
<dbReference type="AlphaFoldDB" id="Q4S4K6"/>